<evidence type="ECO:0000313" key="6">
    <source>
        <dbReference type="Proteomes" id="UP001367771"/>
    </source>
</evidence>
<keyword evidence="3" id="KW-0804">Transcription</keyword>
<dbReference type="Proteomes" id="UP001367771">
    <property type="component" value="Unassembled WGS sequence"/>
</dbReference>
<name>A0ABU8H7I7_9SPHN</name>
<keyword evidence="1" id="KW-0805">Transcription regulation</keyword>
<dbReference type="PANTHER" id="PTHR43537">
    <property type="entry name" value="TRANSCRIPTIONAL REGULATOR, GNTR FAMILY"/>
    <property type="match status" value="1"/>
</dbReference>
<gene>
    <name evidence="5" type="ORF">V8201_18120</name>
</gene>
<dbReference type="InterPro" id="IPR036390">
    <property type="entry name" value="WH_DNA-bd_sf"/>
</dbReference>
<dbReference type="InterPro" id="IPR036388">
    <property type="entry name" value="WH-like_DNA-bd_sf"/>
</dbReference>
<reference evidence="5 6" key="1">
    <citation type="journal article" date="2013" name="Int. J. Syst. Evol. Microbiol.">
        <title>Sphingomonas kyungheensis sp. nov., a bacterium with ginsenoside-converting activity isolated from soil of a ginseng field.</title>
        <authorList>
            <person name="Son H.M."/>
            <person name="Yang J.E."/>
            <person name="Park Y."/>
            <person name="Han C.K."/>
            <person name="Kim S.G."/>
            <person name="Kook M."/>
            <person name="Yi T.H."/>
        </authorList>
    </citation>
    <scope>NUCLEOTIDE SEQUENCE [LARGE SCALE GENOMIC DNA]</scope>
    <source>
        <strain evidence="5 6">LMG 26582</strain>
    </source>
</reference>
<dbReference type="PANTHER" id="PTHR43537:SF44">
    <property type="entry name" value="GNTR FAMILY REGULATORY PROTEIN"/>
    <property type="match status" value="1"/>
</dbReference>
<evidence type="ECO:0000256" key="2">
    <source>
        <dbReference type="ARBA" id="ARBA00023125"/>
    </source>
</evidence>
<feature type="domain" description="HTH gntR-type" evidence="4">
    <location>
        <begin position="1"/>
        <end position="63"/>
    </location>
</feature>
<evidence type="ECO:0000313" key="5">
    <source>
        <dbReference type="EMBL" id="MEI5689012.1"/>
    </source>
</evidence>
<keyword evidence="6" id="KW-1185">Reference proteome</keyword>
<proteinExistence type="predicted"/>
<sequence length="217" mass="23952">MVDLLGREIAAGEHASQSDSLSDGVLKDRFAVSRSSIREALVILTSKGMIERRKHRGTAVRPIRHWNLLDPDVLGWLAGEETGLGVAEEILEIRLMVEPFAARAAAFKSTRSDLLAIERAIYRLKRSGIGDADRRLAIVDIHRTVLRASGNRLIERLIDVVNMHLGRRSPDPAARTEELRAALQSYDELFEAIAAGDGERASITMTQIVRNGGERPA</sequence>
<dbReference type="PROSITE" id="PS50949">
    <property type="entry name" value="HTH_GNTR"/>
    <property type="match status" value="1"/>
</dbReference>
<dbReference type="InterPro" id="IPR000524">
    <property type="entry name" value="Tscrpt_reg_HTH_GntR"/>
</dbReference>
<dbReference type="SUPFAM" id="SSF48008">
    <property type="entry name" value="GntR ligand-binding domain-like"/>
    <property type="match status" value="1"/>
</dbReference>
<dbReference type="SMART" id="SM00345">
    <property type="entry name" value="HTH_GNTR"/>
    <property type="match status" value="1"/>
</dbReference>
<dbReference type="SMART" id="SM00895">
    <property type="entry name" value="FCD"/>
    <property type="match status" value="1"/>
</dbReference>
<accession>A0ABU8H7I7</accession>
<dbReference type="RefSeq" id="WP_336546165.1">
    <property type="nucleotide sequence ID" value="NZ_JBBBDM010000018.1"/>
</dbReference>
<organism evidence="5 6">
    <name type="scientific">Sphingomonas kyungheensis</name>
    <dbReference type="NCBI Taxonomy" id="1069987"/>
    <lineage>
        <taxon>Bacteria</taxon>
        <taxon>Pseudomonadati</taxon>
        <taxon>Pseudomonadota</taxon>
        <taxon>Alphaproteobacteria</taxon>
        <taxon>Sphingomonadales</taxon>
        <taxon>Sphingomonadaceae</taxon>
        <taxon>Sphingomonas</taxon>
    </lineage>
</organism>
<dbReference type="SUPFAM" id="SSF46785">
    <property type="entry name" value="Winged helix' DNA-binding domain"/>
    <property type="match status" value="1"/>
</dbReference>
<keyword evidence="2" id="KW-0238">DNA-binding</keyword>
<evidence type="ECO:0000256" key="3">
    <source>
        <dbReference type="ARBA" id="ARBA00023163"/>
    </source>
</evidence>
<protein>
    <submittedName>
        <fullName evidence="5">FCD domain-containing protein</fullName>
    </submittedName>
</protein>
<dbReference type="Gene3D" id="1.20.120.530">
    <property type="entry name" value="GntR ligand-binding domain-like"/>
    <property type="match status" value="1"/>
</dbReference>
<dbReference type="Gene3D" id="1.10.10.10">
    <property type="entry name" value="Winged helix-like DNA-binding domain superfamily/Winged helix DNA-binding domain"/>
    <property type="match status" value="1"/>
</dbReference>
<evidence type="ECO:0000259" key="4">
    <source>
        <dbReference type="PROSITE" id="PS50949"/>
    </source>
</evidence>
<dbReference type="Pfam" id="PF00392">
    <property type="entry name" value="GntR"/>
    <property type="match status" value="1"/>
</dbReference>
<dbReference type="InterPro" id="IPR008920">
    <property type="entry name" value="TF_FadR/GntR_C"/>
</dbReference>
<dbReference type="Pfam" id="PF07729">
    <property type="entry name" value="FCD"/>
    <property type="match status" value="1"/>
</dbReference>
<comment type="caution">
    <text evidence="5">The sequence shown here is derived from an EMBL/GenBank/DDBJ whole genome shotgun (WGS) entry which is preliminary data.</text>
</comment>
<evidence type="ECO:0000256" key="1">
    <source>
        <dbReference type="ARBA" id="ARBA00023015"/>
    </source>
</evidence>
<dbReference type="InterPro" id="IPR011711">
    <property type="entry name" value="GntR_C"/>
</dbReference>
<dbReference type="EMBL" id="JBBBDM010000018">
    <property type="protein sequence ID" value="MEI5689012.1"/>
    <property type="molecule type" value="Genomic_DNA"/>
</dbReference>